<protein>
    <recommendedName>
        <fullName evidence="8">Isoprenylcysteine carboxylmethyltransferase family protein</fullName>
    </recommendedName>
</protein>
<evidence type="ECO:0000256" key="4">
    <source>
        <dbReference type="ARBA" id="ARBA00023136"/>
    </source>
</evidence>
<reference evidence="6 7" key="1">
    <citation type="submission" date="2022-09" db="EMBL/GenBank/DDBJ databases">
        <authorList>
            <person name="Kop L."/>
        </authorList>
    </citation>
    <scope>NUCLEOTIDE SEQUENCE [LARGE SCALE GENOMIC DNA]</scope>
    <source>
        <strain evidence="6 7">347</strain>
    </source>
</reference>
<dbReference type="RefSeq" id="WP_282011026.1">
    <property type="nucleotide sequence ID" value="NZ_OX336137.1"/>
</dbReference>
<evidence type="ECO:0000256" key="1">
    <source>
        <dbReference type="ARBA" id="ARBA00004141"/>
    </source>
</evidence>
<name>A0ABM9HD25_9BACT</name>
<dbReference type="PANTHER" id="PTHR12714">
    <property type="entry name" value="PROTEIN-S ISOPRENYLCYSTEINE O-METHYLTRANSFERASE"/>
    <property type="match status" value="1"/>
</dbReference>
<keyword evidence="4 5" id="KW-0472">Membrane</keyword>
<keyword evidence="3 5" id="KW-1133">Transmembrane helix</keyword>
<feature type="transmembrane region" description="Helical" evidence="5">
    <location>
        <begin position="131"/>
        <end position="153"/>
    </location>
</feature>
<feature type="transmembrane region" description="Helical" evidence="5">
    <location>
        <begin position="64"/>
        <end position="86"/>
    </location>
</feature>
<feature type="transmembrane region" description="Helical" evidence="5">
    <location>
        <begin position="41"/>
        <end position="58"/>
    </location>
</feature>
<dbReference type="InterPro" id="IPR007269">
    <property type="entry name" value="ICMT_MeTrfase"/>
</dbReference>
<dbReference type="Pfam" id="PF04140">
    <property type="entry name" value="ICMT"/>
    <property type="match status" value="1"/>
</dbReference>
<dbReference type="Proteomes" id="UP001157733">
    <property type="component" value="Chromosome"/>
</dbReference>
<comment type="subcellular location">
    <subcellularLocation>
        <location evidence="1">Membrane</location>
        <topology evidence="1">Multi-pass membrane protein</topology>
    </subcellularLocation>
</comment>
<organism evidence="6 7">
    <name type="scientific">Nitrospina watsonii</name>
    <dbReference type="NCBI Taxonomy" id="1323948"/>
    <lineage>
        <taxon>Bacteria</taxon>
        <taxon>Pseudomonadati</taxon>
        <taxon>Nitrospinota/Tectimicrobiota group</taxon>
        <taxon>Nitrospinota</taxon>
        <taxon>Nitrospinia</taxon>
        <taxon>Nitrospinales</taxon>
        <taxon>Nitrospinaceae</taxon>
        <taxon>Nitrospina</taxon>
    </lineage>
</organism>
<feature type="transmembrane region" description="Helical" evidence="5">
    <location>
        <begin position="15"/>
        <end position="34"/>
    </location>
</feature>
<evidence type="ECO:0000256" key="5">
    <source>
        <dbReference type="SAM" id="Phobius"/>
    </source>
</evidence>
<dbReference type="Gene3D" id="1.20.120.1630">
    <property type="match status" value="1"/>
</dbReference>
<dbReference type="EMBL" id="OX336137">
    <property type="protein sequence ID" value="CAI2718117.1"/>
    <property type="molecule type" value="Genomic_DNA"/>
</dbReference>
<accession>A0ABM9HD25</accession>
<evidence type="ECO:0000313" key="7">
    <source>
        <dbReference type="Proteomes" id="UP001157733"/>
    </source>
</evidence>
<evidence type="ECO:0000256" key="2">
    <source>
        <dbReference type="ARBA" id="ARBA00022692"/>
    </source>
</evidence>
<feature type="transmembrane region" description="Helical" evidence="5">
    <location>
        <begin position="98"/>
        <end position="119"/>
    </location>
</feature>
<dbReference type="PANTHER" id="PTHR12714:SF9">
    <property type="entry name" value="PROTEIN-S-ISOPRENYLCYSTEINE O-METHYLTRANSFERASE"/>
    <property type="match status" value="1"/>
</dbReference>
<keyword evidence="2 5" id="KW-0812">Transmembrane</keyword>
<evidence type="ECO:0000256" key="3">
    <source>
        <dbReference type="ARBA" id="ARBA00022989"/>
    </source>
</evidence>
<proteinExistence type="predicted"/>
<sequence length="254" mass="28895">MIGDAGMTFLDAAHLWVWANFLVYLSVFAVALYINYNFTTLMVGVIYLLPLLPWGLDADNAGRFLLVSFQNLVFGVIEVVIFVITVKPRDATFDREHIQQLIGHVLPIAAALIGLSFVARMSTVPLSGVEMGVIVAVFLLGSILRVLAVYQLGATAFKFDIVFRDDQQLKTSHLYRFVRHPSYTAMMIVILAYALTTHSWLAGVLGLLSAAFGFQYRIHYEEKGLRDKFGEDYLHYRRRTGMWLPRWRRLRQGE</sequence>
<evidence type="ECO:0008006" key="8">
    <source>
        <dbReference type="Google" id="ProtNLM"/>
    </source>
</evidence>
<keyword evidence="7" id="KW-1185">Reference proteome</keyword>
<evidence type="ECO:0000313" key="6">
    <source>
        <dbReference type="EMBL" id="CAI2718117.1"/>
    </source>
</evidence>
<gene>
    <name evidence="6" type="ORF">NSPWAT_1258</name>
</gene>